<dbReference type="Proteomes" id="UP000053586">
    <property type="component" value="Unassembled WGS sequence"/>
</dbReference>
<gene>
    <name evidence="2" type="ORF">GPUN_1039</name>
</gene>
<organism evidence="2 3">
    <name type="scientific">Glaciecola punicea ACAM 611</name>
    <dbReference type="NCBI Taxonomy" id="1121923"/>
    <lineage>
        <taxon>Bacteria</taxon>
        <taxon>Pseudomonadati</taxon>
        <taxon>Pseudomonadota</taxon>
        <taxon>Gammaproteobacteria</taxon>
        <taxon>Alteromonadales</taxon>
        <taxon>Alteromonadaceae</taxon>
        <taxon>Glaciecola</taxon>
    </lineage>
</organism>
<dbReference type="EMBL" id="BAET01000008">
    <property type="protein sequence ID" value="GAB55170.1"/>
    <property type="molecule type" value="Genomic_DNA"/>
</dbReference>
<evidence type="ECO:0000313" key="2">
    <source>
        <dbReference type="EMBL" id="GAB55170.1"/>
    </source>
</evidence>
<sequence length="89" mass="10279">MRIDVQGSAHQHIEKGIAALSNHEPQGDYTDQRKVELEAIRKSLEMNVKGNNLKQLMAEKEKRLNHFLRPRKNGSQIKAHEYLGFLLQC</sequence>
<protein>
    <submittedName>
        <fullName evidence="2">Uncharacterized protein</fullName>
    </submittedName>
</protein>
<dbReference type="AlphaFoldDB" id="H5TA43"/>
<reference evidence="2 3" key="2">
    <citation type="journal article" date="2017" name="Antonie Van Leeuwenhoek">
        <title>Rhizobium rhizosphaerae sp. nov., a novel species isolated from rice rhizosphere.</title>
        <authorList>
            <person name="Zhao J.J."/>
            <person name="Zhang J."/>
            <person name="Zhang R.J."/>
            <person name="Zhang C.W."/>
            <person name="Yin H.Q."/>
            <person name="Zhang X.X."/>
        </authorList>
    </citation>
    <scope>NUCLEOTIDE SEQUENCE [LARGE SCALE GENOMIC DNA]</scope>
    <source>
        <strain evidence="2 3">ACAM 611</strain>
    </source>
</reference>
<dbReference type="RefSeq" id="WP_006004041.1">
    <property type="nucleotide sequence ID" value="NZ_BAET01000008.1"/>
</dbReference>
<keyword evidence="3" id="KW-1185">Reference proteome</keyword>
<comment type="caution">
    <text evidence="2">The sequence shown here is derived from an EMBL/GenBank/DDBJ whole genome shotgun (WGS) entry which is preliminary data.</text>
</comment>
<proteinExistence type="predicted"/>
<feature type="region of interest" description="Disordered" evidence="1">
    <location>
        <begin position="1"/>
        <end position="29"/>
    </location>
</feature>
<name>H5TA43_9ALTE</name>
<evidence type="ECO:0000256" key="1">
    <source>
        <dbReference type="SAM" id="MobiDB-lite"/>
    </source>
</evidence>
<evidence type="ECO:0000313" key="3">
    <source>
        <dbReference type="Proteomes" id="UP000053586"/>
    </source>
</evidence>
<reference evidence="2 3" key="1">
    <citation type="journal article" date="2012" name="J. Bacteriol.">
        <title>Genome sequence of proteorhodopsin-containing sea ice bacterium Glaciecola punicea ACAM 611T.</title>
        <authorList>
            <person name="Qin Q.-L."/>
            <person name="Xie B.-B."/>
            <person name="Shu Y.-L."/>
            <person name="Rong J.-C."/>
            <person name="Zhao D.-L."/>
            <person name="Zhang X.-Y."/>
            <person name="Chen X.-L."/>
            <person name="Zhou B.-C."/>
            <person name="Zhanga Y.-Z."/>
        </authorList>
    </citation>
    <scope>NUCLEOTIDE SEQUENCE [LARGE SCALE GENOMIC DNA]</scope>
    <source>
        <strain evidence="2 3">ACAM 611</strain>
    </source>
</reference>
<accession>H5TA43</accession>